<dbReference type="GO" id="GO:0005740">
    <property type="term" value="C:mitochondrial envelope"/>
    <property type="evidence" value="ECO:0007669"/>
    <property type="project" value="TreeGrafter"/>
</dbReference>
<dbReference type="Gene3D" id="1.25.40.10">
    <property type="entry name" value="Tetratricopeptide repeat domain"/>
    <property type="match status" value="1"/>
</dbReference>
<dbReference type="InterPro" id="IPR050754">
    <property type="entry name" value="FKBP4/5/8-like"/>
</dbReference>
<evidence type="ECO:0000313" key="1">
    <source>
        <dbReference type="EMBL" id="ACO51755.1"/>
    </source>
</evidence>
<dbReference type="PANTHER" id="PTHR46512">
    <property type="entry name" value="PEPTIDYLPROLYL ISOMERASE"/>
    <property type="match status" value="1"/>
</dbReference>
<dbReference type="AlphaFoldDB" id="C1C445"/>
<dbReference type="SUPFAM" id="SSF48452">
    <property type="entry name" value="TPR-like"/>
    <property type="match status" value="1"/>
</dbReference>
<dbReference type="GO" id="GO:0016020">
    <property type="term" value="C:membrane"/>
    <property type="evidence" value="ECO:0007669"/>
    <property type="project" value="TreeGrafter"/>
</dbReference>
<proteinExistence type="evidence at transcript level"/>
<gene>
    <name evidence="1" type="primary">TTC9C</name>
</gene>
<dbReference type="InterPro" id="IPR011990">
    <property type="entry name" value="TPR-like_helical_dom_sf"/>
</dbReference>
<reference evidence="1" key="1">
    <citation type="submission" date="2009-04" db="EMBL/GenBank/DDBJ databases">
        <title>Rana catesbeiana ESTs and full-length cDNAs.</title>
        <authorList>
            <person name="Helbing C.C."/>
            <person name="Veldhoen N."/>
            <person name="Leong J."/>
            <person name="Koop B.F."/>
        </authorList>
    </citation>
    <scope>NUCLEOTIDE SEQUENCE</scope>
    <source>
        <tissue evidence="1">Mixed tissue</tissue>
    </source>
</reference>
<dbReference type="GO" id="GO:0012505">
    <property type="term" value="C:endomembrane system"/>
    <property type="evidence" value="ECO:0007669"/>
    <property type="project" value="TreeGrafter"/>
</dbReference>
<sequence>MAEQDGDVEQRLQLAVSFKTQGNASYSEHRWREAMSLYHRALLQLRSIDPNLISPLAGLGPASVSLTPQQLETLQSLQADCYNNLAACLLQNPHPRYERVYECSVHVLKLQPHSVKALYRAGVSCYHLCDYSTAHSYLTQAACKQPKDANIRQYIQLTDAALSASREKEKQKYQGMFDK</sequence>
<dbReference type="EMBL" id="BT081624">
    <property type="protein sequence ID" value="ACO51755.1"/>
    <property type="molecule type" value="mRNA"/>
</dbReference>
<dbReference type="GO" id="GO:0005829">
    <property type="term" value="C:cytosol"/>
    <property type="evidence" value="ECO:0007669"/>
    <property type="project" value="TreeGrafter"/>
</dbReference>
<dbReference type="PANTHER" id="PTHR46512:SF5">
    <property type="entry name" value="TETRATRICOPEPTIDE REPEAT DOMAIN 9"/>
    <property type="match status" value="1"/>
</dbReference>
<organism evidence="1">
    <name type="scientific">Aquarana catesbeiana</name>
    <name type="common">American bullfrog</name>
    <name type="synonym">Rana catesbeiana</name>
    <dbReference type="NCBI Taxonomy" id="8400"/>
    <lineage>
        <taxon>Eukaryota</taxon>
        <taxon>Metazoa</taxon>
        <taxon>Chordata</taxon>
        <taxon>Craniata</taxon>
        <taxon>Vertebrata</taxon>
        <taxon>Euteleostomi</taxon>
        <taxon>Amphibia</taxon>
        <taxon>Batrachia</taxon>
        <taxon>Anura</taxon>
        <taxon>Neobatrachia</taxon>
        <taxon>Ranoidea</taxon>
        <taxon>Ranidae</taxon>
        <taxon>Aquarana</taxon>
    </lineage>
</organism>
<dbReference type="GO" id="GO:0044183">
    <property type="term" value="F:protein folding chaperone"/>
    <property type="evidence" value="ECO:0007669"/>
    <property type="project" value="TreeGrafter"/>
</dbReference>
<accession>C1C445</accession>
<name>C1C445_AQUCT</name>
<protein>
    <submittedName>
        <fullName evidence="1">Tetratricopeptide repeat protein 9C</fullName>
    </submittedName>
</protein>
<dbReference type="GO" id="GO:0043066">
    <property type="term" value="P:negative regulation of apoptotic process"/>
    <property type="evidence" value="ECO:0007669"/>
    <property type="project" value="TreeGrafter"/>
</dbReference>